<reference evidence="3" key="2">
    <citation type="journal article" date="2022" name="Microbiol. Resour. Announc.">
        <title>Metagenome Sequencing to Explore Phylogenomics of Terrestrial Cyanobacteria.</title>
        <authorList>
            <person name="Ward R.D."/>
            <person name="Stajich J.E."/>
            <person name="Johansen J.R."/>
            <person name="Huntemann M."/>
            <person name="Clum A."/>
            <person name="Foster B."/>
            <person name="Foster B."/>
            <person name="Roux S."/>
            <person name="Palaniappan K."/>
            <person name="Varghese N."/>
            <person name="Mukherjee S."/>
            <person name="Reddy T.B.K."/>
            <person name="Daum C."/>
            <person name="Copeland A."/>
            <person name="Chen I.A."/>
            <person name="Ivanova N.N."/>
            <person name="Kyrpides N.C."/>
            <person name="Shapiro N."/>
            <person name="Eloe-Fadrosh E.A."/>
            <person name="Pietrasiak N."/>
        </authorList>
    </citation>
    <scope>NUCLEOTIDE SEQUENCE</scope>
    <source>
        <strain evidence="3">JT2-VF2</strain>
    </source>
</reference>
<protein>
    <submittedName>
        <fullName evidence="3">Tetratricopeptide repeat protein</fullName>
    </submittedName>
</protein>
<dbReference type="InterPro" id="IPR019734">
    <property type="entry name" value="TPR_rpt"/>
</dbReference>
<dbReference type="Proteomes" id="UP000715781">
    <property type="component" value="Unassembled WGS sequence"/>
</dbReference>
<feature type="repeat" description="TPR" evidence="1">
    <location>
        <begin position="304"/>
        <end position="337"/>
    </location>
</feature>
<organism evidence="3 4">
    <name type="scientific">Mojavia pulchra JT2-VF2</name>
    <dbReference type="NCBI Taxonomy" id="287848"/>
    <lineage>
        <taxon>Bacteria</taxon>
        <taxon>Bacillati</taxon>
        <taxon>Cyanobacteriota</taxon>
        <taxon>Cyanophyceae</taxon>
        <taxon>Nostocales</taxon>
        <taxon>Nostocaceae</taxon>
    </lineage>
</organism>
<feature type="repeat" description="TPR" evidence="1">
    <location>
        <begin position="102"/>
        <end position="135"/>
    </location>
</feature>
<dbReference type="Gene3D" id="1.25.40.10">
    <property type="entry name" value="Tetratricopeptide repeat domain"/>
    <property type="match status" value="4"/>
</dbReference>
<feature type="domain" description="CHAT" evidence="2">
    <location>
        <begin position="870"/>
        <end position="1189"/>
    </location>
</feature>
<evidence type="ECO:0000259" key="2">
    <source>
        <dbReference type="Pfam" id="PF12770"/>
    </source>
</evidence>
<name>A0A951UH73_9NOST</name>
<evidence type="ECO:0000313" key="3">
    <source>
        <dbReference type="EMBL" id="MBW4561830.1"/>
    </source>
</evidence>
<feature type="repeat" description="TPR" evidence="1">
    <location>
        <begin position="262"/>
        <end position="295"/>
    </location>
</feature>
<comment type="caution">
    <text evidence="3">The sequence shown here is derived from an EMBL/GenBank/DDBJ whole genome shotgun (WGS) entry which is preliminary data.</text>
</comment>
<sequence>MQKQLLSTFSHRSLALFVSMILLSSVGMTARAISVEIAQKPTTAPQNLSPSQQKAYAQAKQLIQEGDKLLEERTATSQKQALAKYLEALKIWREIGNRFEEASALSGIGTLYFLQSDNQKALEYYNQALVIRRELKDRFREALMLQSIAEAYSNLRDAQKALEYYNQALPILRTEKQPYFEAATLVGIGRVYFNIGETKKALDYYNQALVIQRATNNLGGQVDVLQIIGRVYTQYGEPQKALEAFNQALEIHRQQKNLVGQSEILTAIGTLYFSLGNNQNAREYFKQALEIQQRLPQPDLSSQAVTFMSLGLTYLAVDDYQKALDYLNQSRSLMQKLGNRYAEADILTQISLVYDRLGQKQQALDSLNEALTLQRTHKDPSREAFTLNSIAAIYASFGDYQKALDFYNQALTLQRQVRDLLGEAGTLSYIAKLYQSLGDYKLSIETSKQALEKFRTIGDRSKVAQTLDEIGGVYRAAEELQQALDYYNQALQLWREQGAVFQEFATLTGMIRVYESLKDYPKALETANQALSLSRKQQSSFSEASALGYLGRVYLASGDYQKSLDFSTQAASKFQKLNIPIAEANTLRNIGKVYNSLKQPQQAIETYNQELKLLRQLGDRTGEAETVYNMAITERDRNNLEAARTQIETAIKIVEDIRTRVTSQDLRTSYFASVQKYYEFYIDLLMRLHKQQPSKGYDALALQASERARARSLLDLLSEANADIRQGIDPKLLTAEKSLQQQLDALEKRRLKLLSGEHNKAQAQAIEKEVEALLEQYRQLQAKIRATSPRYAALTQPQPLSLKQIQSSVLDDNTLLLEYSLGEERSYLWAITKNSISSYELPKRAEIEAAVQQFRKVLVSPISKTKPSTAANTLSQLILAPVAQQLRQRRLVIVGDGALQYVPFAALNTPQPQASSSYQPLAINHEIITLPSASTLAVLRQELAGRKTAPKALAVIADPIFSQNDERVKRRPTNQQNTQIAQNLEQQQLARSAREADITFERLPFTRQEAETILSLVPAKERKQAFDFAANRDIATNVELSQYRIVHFATHGILNSKHPELSGVVLSLFDETGKAQNGFLRLHDVFNLKLPAELVVLSACETGLGEEVKGEGLIGLTRGFMYAGSPRVLVSLWSVDDEATSELMKQFYSKMLQGGLKPAAALRAAQLEMWRNPNYQSPYFWAAFTLQGDWK</sequence>
<dbReference type="EMBL" id="JAHHHN010000006">
    <property type="protein sequence ID" value="MBW4561830.1"/>
    <property type="molecule type" value="Genomic_DNA"/>
</dbReference>
<feature type="repeat" description="TPR" evidence="1">
    <location>
        <begin position="384"/>
        <end position="417"/>
    </location>
</feature>
<proteinExistence type="predicted"/>
<dbReference type="PROSITE" id="PS50005">
    <property type="entry name" value="TPR"/>
    <property type="match status" value="10"/>
</dbReference>
<evidence type="ECO:0000313" key="4">
    <source>
        <dbReference type="Proteomes" id="UP000715781"/>
    </source>
</evidence>
<reference evidence="3" key="1">
    <citation type="submission" date="2021-05" db="EMBL/GenBank/DDBJ databases">
        <authorList>
            <person name="Pietrasiak N."/>
            <person name="Ward R."/>
            <person name="Stajich J.E."/>
            <person name="Kurbessoian T."/>
        </authorList>
    </citation>
    <scope>NUCLEOTIDE SEQUENCE</scope>
    <source>
        <strain evidence="3">JT2-VF2</strain>
    </source>
</reference>
<feature type="repeat" description="TPR" evidence="1">
    <location>
        <begin position="222"/>
        <end position="255"/>
    </location>
</feature>
<keyword evidence="1" id="KW-0802">TPR repeat</keyword>
<dbReference type="Pfam" id="PF13181">
    <property type="entry name" value="TPR_8"/>
    <property type="match status" value="1"/>
</dbReference>
<accession>A0A951UH73</accession>
<feature type="repeat" description="TPR" evidence="1">
    <location>
        <begin position="142"/>
        <end position="175"/>
    </location>
</feature>
<dbReference type="PANTHER" id="PTHR10098:SF108">
    <property type="entry name" value="TETRATRICOPEPTIDE REPEAT PROTEIN 28"/>
    <property type="match status" value="1"/>
</dbReference>
<feature type="repeat" description="TPR" evidence="1">
    <location>
        <begin position="344"/>
        <end position="377"/>
    </location>
</feature>
<dbReference type="SUPFAM" id="SSF48452">
    <property type="entry name" value="TPR-like"/>
    <property type="match status" value="4"/>
</dbReference>
<dbReference type="PANTHER" id="PTHR10098">
    <property type="entry name" value="RAPSYN-RELATED"/>
    <property type="match status" value="1"/>
</dbReference>
<dbReference type="Pfam" id="PF13176">
    <property type="entry name" value="TPR_7"/>
    <property type="match status" value="1"/>
</dbReference>
<evidence type="ECO:0000256" key="1">
    <source>
        <dbReference type="PROSITE-ProRule" id="PRU00339"/>
    </source>
</evidence>
<dbReference type="AlphaFoldDB" id="A0A951UH73"/>
<dbReference type="SMART" id="SM00028">
    <property type="entry name" value="TPR"/>
    <property type="match status" value="14"/>
</dbReference>
<feature type="repeat" description="TPR" evidence="1">
    <location>
        <begin position="464"/>
        <end position="497"/>
    </location>
</feature>
<gene>
    <name evidence="3" type="ORF">KME32_11885</name>
</gene>
<feature type="repeat" description="TPR" evidence="1">
    <location>
        <begin position="584"/>
        <end position="617"/>
    </location>
</feature>
<feature type="repeat" description="TPR" evidence="1">
    <location>
        <begin position="182"/>
        <end position="215"/>
    </location>
</feature>
<dbReference type="Pfam" id="PF12770">
    <property type="entry name" value="CHAT"/>
    <property type="match status" value="1"/>
</dbReference>
<dbReference type="InterPro" id="IPR024983">
    <property type="entry name" value="CHAT_dom"/>
</dbReference>
<dbReference type="InterPro" id="IPR011990">
    <property type="entry name" value="TPR-like_helical_dom_sf"/>
</dbReference>
<dbReference type="Pfam" id="PF13424">
    <property type="entry name" value="TPR_12"/>
    <property type="match status" value="6"/>
</dbReference>